<keyword evidence="2" id="KW-1133">Transmembrane helix</keyword>
<evidence type="ECO:0000256" key="3">
    <source>
        <dbReference type="SAM" id="SignalP"/>
    </source>
</evidence>
<feature type="domain" description="Ig-like" evidence="4">
    <location>
        <begin position="128"/>
        <end position="221"/>
    </location>
</feature>
<dbReference type="InterPro" id="IPR007110">
    <property type="entry name" value="Ig-like_dom"/>
</dbReference>
<keyword evidence="2" id="KW-0472">Membrane</keyword>
<protein>
    <recommendedName>
        <fullName evidence="4">Ig-like domain-containing protein</fullName>
    </recommendedName>
</protein>
<feature type="chain" id="PRO_5034387629" description="Ig-like domain-containing protein" evidence="3">
    <location>
        <begin position="21"/>
        <end position="307"/>
    </location>
</feature>
<feature type="signal peptide" evidence="3">
    <location>
        <begin position="1"/>
        <end position="20"/>
    </location>
</feature>
<dbReference type="Ensembl" id="ENSCCRT00015055993.1">
    <property type="protein sequence ID" value="ENSCCRP00015054197.1"/>
    <property type="gene ID" value="ENSCCRG00015022341.1"/>
</dbReference>
<dbReference type="SUPFAM" id="SSF48726">
    <property type="entry name" value="Immunoglobulin"/>
    <property type="match status" value="2"/>
</dbReference>
<dbReference type="CDD" id="cd00096">
    <property type="entry name" value="Ig"/>
    <property type="match status" value="1"/>
</dbReference>
<accession>A0A8C1VLL6</accession>
<dbReference type="AlphaFoldDB" id="A0A8C1VLL6"/>
<dbReference type="PANTHER" id="PTHR21063:SF4">
    <property type="entry name" value="CD48 ANTIGEN-RELATED"/>
    <property type="match status" value="1"/>
</dbReference>
<dbReference type="InterPro" id="IPR013783">
    <property type="entry name" value="Ig-like_fold"/>
</dbReference>
<feature type="transmembrane region" description="Helical" evidence="2">
    <location>
        <begin position="232"/>
        <end position="259"/>
    </location>
</feature>
<organism evidence="5 6">
    <name type="scientific">Cyprinus carpio</name>
    <name type="common">Common carp</name>
    <dbReference type="NCBI Taxonomy" id="7962"/>
    <lineage>
        <taxon>Eukaryota</taxon>
        <taxon>Metazoa</taxon>
        <taxon>Chordata</taxon>
        <taxon>Craniata</taxon>
        <taxon>Vertebrata</taxon>
        <taxon>Euteleostomi</taxon>
        <taxon>Actinopterygii</taxon>
        <taxon>Neopterygii</taxon>
        <taxon>Teleostei</taxon>
        <taxon>Ostariophysi</taxon>
        <taxon>Cypriniformes</taxon>
        <taxon>Cyprinidae</taxon>
        <taxon>Cyprininae</taxon>
        <taxon>Cyprinus</taxon>
    </lineage>
</organism>
<dbReference type="InterPro" id="IPR003599">
    <property type="entry name" value="Ig_sub"/>
</dbReference>
<evidence type="ECO:0000259" key="4">
    <source>
        <dbReference type="PROSITE" id="PS50835"/>
    </source>
</evidence>
<feature type="region of interest" description="Disordered" evidence="1">
    <location>
        <begin position="268"/>
        <end position="307"/>
    </location>
</feature>
<evidence type="ECO:0000313" key="5">
    <source>
        <dbReference type="Ensembl" id="ENSCCRP00015054197.1"/>
    </source>
</evidence>
<evidence type="ECO:0000256" key="2">
    <source>
        <dbReference type="SAM" id="Phobius"/>
    </source>
</evidence>
<dbReference type="Pfam" id="PF07686">
    <property type="entry name" value="V-set"/>
    <property type="match status" value="1"/>
</dbReference>
<proteinExistence type="predicted"/>
<keyword evidence="3" id="KW-0732">Signal</keyword>
<dbReference type="InterPro" id="IPR036179">
    <property type="entry name" value="Ig-like_dom_sf"/>
</dbReference>
<keyword evidence="2" id="KW-0812">Transmembrane</keyword>
<evidence type="ECO:0000256" key="1">
    <source>
        <dbReference type="SAM" id="MobiDB-lite"/>
    </source>
</evidence>
<dbReference type="InterPro" id="IPR013106">
    <property type="entry name" value="Ig_V-set"/>
</dbReference>
<name>A0A8C1VLL6_CYPCA</name>
<dbReference type="PROSITE" id="PS50835">
    <property type="entry name" value="IG_LIKE"/>
    <property type="match status" value="1"/>
</dbReference>
<sequence>MFHVLVLFCLCWRRPLGVFGAETQSVMEGDSVTLNADVTGICEDDVLWNYKDKNSLIAKINREAKTSSTYDGPDGRFRDRLKLDDQTGSLTITNITTEHTGVYQLQISGAKLTSKTFNVTVYAFLPVPVISSDFSQCSSSSLSSSSSSSSQQNCSLVCSVVNVGHVTLSWYKGNSLLSSISVSDLSISLSLPLEVEYQDNNTYSCVLNNPISNQTQHLDITQLCHTCEGLPLLLIVLISAAASSFLLIVAAVIGIICTCKKPRKTVQRQKEDGSDSALCKPKTRQKKSKKETVYENVPKKKKIKSCN</sequence>
<dbReference type="Proteomes" id="UP000694700">
    <property type="component" value="Unplaced"/>
</dbReference>
<dbReference type="PANTHER" id="PTHR21063">
    <property type="entry name" value="LFA-3"/>
    <property type="match status" value="1"/>
</dbReference>
<evidence type="ECO:0000313" key="6">
    <source>
        <dbReference type="Proteomes" id="UP000694700"/>
    </source>
</evidence>
<dbReference type="SMART" id="SM00409">
    <property type="entry name" value="IG"/>
    <property type="match status" value="2"/>
</dbReference>
<reference evidence="5" key="1">
    <citation type="submission" date="2025-08" db="UniProtKB">
        <authorList>
            <consortium name="Ensembl"/>
        </authorList>
    </citation>
    <scope>IDENTIFICATION</scope>
</reference>
<dbReference type="Gene3D" id="2.60.40.10">
    <property type="entry name" value="Immunoglobulins"/>
    <property type="match status" value="2"/>
</dbReference>